<keyword evidence="3" id="KW-0813">Transport</keyword>
<dbReference type="InterPro" id="IPR033885">
    <property type="entry name" value="AlkB/XylM"/>
</dbReference>
<keyword evidence="6 15" id="KW-0812">Transmembrane</keyword>
<evidence type="ECO:0000256" key="2">
    <source>
        <dbReference type="ARBA" id="ARBA00010823"/>
    </source>
</evidence>
<dbReference type="Gene3D" id="2.20.28.10">
    <property type="match status" value="1"/>
</dbReference>
<evidence type="ECO:0000256" key="3">
    <source>
        <dbReference type="ARBA" id="ARBA00022448"/>
    </source>
</evidence>
<comment type="subcellular location">
    <subcellularLocation>
        <location evidence="1">Cell inner membrane</location>
        <topology evidence="1">Multi-pass membrane protein</topology>
    </subcellularLocation>
</comment>
<feature type="region of interest" description="Disordered" evidence="14">
    <location>
        <begin position="8"/>
        <end position="39"/>
    </location>
</feature>
<evidence type="ECO:0000256" key="13">
    <source>
        <dbReference type="ARBA" id="ARBA00023136"/>
    </source>
</evidence>
<protein>
    <submittedName>
        <fullName evidence="17">Fatty acid desaturase</fullName>
        <ecNumber evidence="17">1.14.19.-</ecNumber>
    </submittedName>
</protein>
<dbReference type="Pfam" id="PF00487">
    <property type="entry name" value="FA_desaturase"/>
    <property type="match status" value="1"/>
</dbReference>
<keyword evidence="18" id="KW-1185">Reference proteome</keyword>
<name>A0ABV9PSL7_9ACTN</name>
<feature type="domain" description="Rubredoxin-like" evidence="16">
    <location>
        <begin position="481"/>
        <end position="533"/>
    </location>
</feature>
<reference evidence="18" key="1">
    <citation type="journal article" date="2019" name="Int. J. Syst. Evol. Microbiol.">
        <title>The Global Catalogue of Microorganisms (GCM) 10K type strain sequencing project: providing services to taxonomists for standard genome sequencing and annotation.</title>
        <authorList>
            <consortium name="The Broad Institute Genomics Platform"/>
            <consortium name="The Broad Institute Genome Sequencing Center for Infectious Disease"/>
            <person name="Wu L."/>
            <person name="Ma J."/>
        </authorList>
    </citation>
    <scope>NUCLEOTIDE SEQUENCE [LARGE SCALE GENOMIC DNA]</scope>
    <source>
        <strain evidence="18">JCM 11882</strain>
    </source>
</reference>
<organism evidence="17 18">
    <name type="scientific">Dietzia aurantiaca</name>
    <dbReference type="NCBI Taxonomy" id="983873"/>
    <lineage>
        <taxon>Bacteria</taxon>
        <taxon>Bacillati</taxon>
        <taxon>Actinomycetota</taxon>
        <taxon>Actinomycetes</taxon>
        <taxon>Mycobacteriales</taxon>
        <taxon>Dietziaceae</taxon>
        <taxon>Dietzia</taxon>
    </lineage>
</organism>
<evidence type="ECO:0000313" key="17">
    <source>
        <dbReference type="EMBL" id="MFC4754703.1"/>
    </source>
</evidence>
<dbReference type="PROSITE" id="PS50903">
    <property type="entry name" value="RUBREDOXIN_LIKE"/>
    <property type="match status" value="1"/>
</dbReference>
<comment type="caution">
    <text evidence="17">The sequence shown here is derived from an EMBL/GenBank/DDBJ whole genome shotgun (WGS) entry which is preliminary data.</text>
</comment>
<dbReference type="InterPro" id="IPR024935">
    <property type="entry name" value="Rubredoxin_dom"/>
</dbReference>
<dbReference type="PANTHER" id="PTHR38674:SF1">
    <property type="entry name" value="ALKANE 1-MONOOXYGENASE 1"/>
    <property type="match status" value="1"/>
</dbReference>
<feature type="transmembrane region" description="Helical" evidence="15">
    <location>
        <begin position="280"/>
        <end position="299"/>
    </location>
</feature>
<dbReference type="SUPFAM" id="SSF57802">
    <property type="entry name" value="Rubredoxin-like"/>
    <property type="match status" value="1"/>
</dbReference>
<evidence type="ECO:0000256" key="12">
    <source>
        <dbReference type="ARBA" id="ARBA00023033"/>
    </source>
</evidence>
<evidence type="ECO:0000256" key="15">
    <source>
        <dbReference type="SAM" id="Phobius"/>
    </source>
</evidence>
<gene>
    <name evidence="17" type="ORF">ACFO7U_07915</name>
</gene>
<evidence type="ECO:0000259" key="16">
    <source>
        <dbReference type="PROSITE" id="PS50903"/>
    </source>
</evidence>
<keyword evidence="11" id="KW-0408">Iron</keyword>
<keyword evidence="4" id="KW-1003">Cell membrane</keyword>
<dbReference type="CDD" id="cd00730">
    <property type="entry name" value="rubredoxin"/>
    <property type="match status" value="1"/>
</dbReference>
<keyword evidence="10 17" id="KW-0560">Oxidoreductase</keyword>
<feature type="transmembrane region" description="Helical" evidence="15">
    <location>
        <begin position="131"/>
        <end position="152"/>
    </location>
</feature>
<evidence type="ECO:0000256" key="8">
    <source>
        <dbReference type="ARBA" id="ARBA00022982"/>
    </source>
</evidence>
<dbReference type="CDD" id="cd03512">
    <property type="entry name" value="Alkane-hydroxylase"/>
    <property type="match status" value="1"/>
</dbReference>
<evidence type="ECO:0000313" key="18">
    <source>
        <dbReference type="Proteomes" id="UP001595836"/>
    </source>
</evidence>
<sequence>MSSIEYIRPAGGDGADRHDDESAGAHGHTHNDAHGRAHDHDDAVEPYAWTDAKRYLWLLGLIPAAGLFLSLPLVAGFNALGWGVAATIAWYLLPFLVYVAVPWGDYRVGVDGENPPDEVMDRLEADPYYRWCTYLYLPFQYGALILACYLWSADDLSWLGYDGGLGIAASIGVAWTVAITGGIGINTAHELGHKISGSEKWLSKIALATTGYGHFFIEHNRGHHARVATPEDPASSRFGESFWVFLPRSVVGSARSAWALEKERLGRMGKGPWTLRNDNLNAWLMTVVLYGALIAVFGWQVAPWLIVQAVFGFSLLEVVNYLEHYGLLRQKTSAGRYQRCRPEHSWNSDHLVTNIFLYHLQRHSDHHANPMRRYQVLRSFDEAPQLPSGYAAMMVVAYIPPLWRRVMDKRVLAHYDGDITRANIQPSKRDKILARYATTPVEGPTVEAATPAGDPGGAETSAAEQVIADADTAVAEQNSATGEYVCPNCGNHYSEAAGLPREGFPPGTPWSAIPDSWSCSDCGVRDKIDFLPVA</sequence>
<evidence type="ECO:0000256" key="1">
    <source>
        <dbReference type="ARBA" id="ARBA00004429"/>
    </source>
</evidence>
<comment type="similarity">
    <text evidence="2">Belongs to the fatty acid desaturase type 1 family. AlkB subfamily.</text>
</comment>
<dbReference type="EC" id="1.14.19.-" evidence="17"/>
<evidence type="ECO:0000256" key="4">
    <source>
        <dbReference type="ARBA" id="ARBA00022475"/>
    </source>
</evidence>
<evidence type="ECO:0000256" key="9">
    <source>
        <dbReference type="ARBA" id="ARBA00022989"/>
    </source>
</evidence>
<evidence type="ECO:0000256" key="10">
    <source>
        <dbReference type="ARBA" id="ARBA00023002"/>
    </source>
</evidence>
<dbReference type="Proteomes" id="UP001595836">
    <property type="component" value="Unassembled WGS sequence"/>
</dbReference>
<evidence type="ECO:0000256" key="14">
    <source>
        <dbReference type="SAM" id="MobiDB-lite"/>
    </source>
</evidence>
<keyword evidence="13 15" id="KW-0472">Membrane</keyword>
<dbReference type="PANTHER" id="PTHR38674">
    <property type="entry name" value="ALKANE 1-MONOOXYGENASE 1"/>
    <property type="match status" value="1"/>
</dbReference>
<dbReference type="RefSeq" id="WP_344995670.1">
    <property type="nucleotide sequence ID" value="NZ_BAABCD010000052.1"/>
</dbReference>
<dbReference type="InterPro" id="IPR024934">
    <property type="entry name" value="Rubredoxin-like_dom"/>
</dbReference>
<keyword evidence="7" id="KW-0479">Metal-binding</keyword>
<keyword evidence="9 15" id="KW-1133">Transmembrane helix</keyword>
<dbReference type="EMBL" id="JBHSHP010000020">
    <property type="protein sequence ID" value="MFC4754703.1"/>
    <property type="molecule type" value="Genomic_DNA"/>
</dbReference>
<feature type="transmembrane region" description="Helical" evidence="15">
    <location>
        <begin position="55"/>
        <end position="74"/>
    </location>
</feature>
<evidence type="ECO:0000256" key="5">
    <source>
        <dbReference type="ARBA" id="ARBA00022519"/>
    </source>
</evidence>
<proteinExistence type="inferred from homology"/>
<feature type="transmembrane region" description="Helical" evidence="15">
    <location>
        <begin position="305"/>
        <end position="322"/>
    </location>
</feature>
<evidence type="ECO:0000256" key="11">
    <source>
        <dbReference type="ARBA" id="ARBA00023004"/>
    </source>
</evidence>
<keyword evidence="12" id="KW-0503">Monooxygenase</keyword>
<feature type="compositionally biased region" description="Basic and acidic residues" evidence="14">
    <location>
        <begin position="14"/>
        <end position="39"/>
    </location>
</feature>
<dbReference type="Pfam" id="PF00301">
    <property type="entry name" value="Rubredoxin"/>
    <property type="match status" value="1"/>
</dbReference>
<dbReference type="GO" id="GO:0016491">
    <property type="term" value="F:oxidoreductase activity"/>
    <property type="evidence" value="ECO:0007669"/>
    <property type="project" value="UniProtKB-KW"/>
</dbReference>
<keyword evidence="5" id="KW-0997">Cell inner membrane</keyword>
<feature type="transmembrane region" description="Helical" evidence="15">
    <location>
        <begin position="164"/>
        <end position="185"/>
    </location>
</feature>
<evidence type="ECO:0000256" key="6">
    <source>
        <dbReference type="ARBA" id="ARBA00022692"/>
    </source>
</evidence>
<dbReference type="InterPro" id="IPR005804">
    <property type="entry name" value="FA_desaturase_dom"/>
</dbReference>
<accession>A0ABV9PSL7</accession>
<evidence type="ECO:0000256" key="7">
    <source>
        <dbReference type="ARBA" id="ARBA00022723"/>
    </source>
</evidence>
<feature type="transmembrane region" description="Helical" evidence="15">
    <location>
        <begin position="80"/>
        <end position="101"/>
    </location>
</feature>
<keyword evidence="8" id="KW-0249">Electron transport</keyword>